<dbReference type="InterPro" id="IPR043129">
    <property type="entry name" value="ATPase_NBD"/>
</dbReference>
<dbReference type="InterPro" id="IPR049874">
    <property type="entry name" value="ROK_cs"/>
</dbReference>
<accession>A0A0S8JYE9</accession>
<dbReference type="EMBL" id="LJVE01000047">
    <property type="protein sequence ID" value="KPL14512.1"/>
    <property type="molecule type" value="Genomic_DNA"/>
</dbReference>
<reference evidence="2 3" key="1">
    <citation type="journal article" date="2015" name="Microbiome">
        <title>Genomic resolution of linkages in carbon, nitrogen, and sulfur cycling among widespread estuary sediment bacteria.</title>
        <authorList>
            <person name="Baker B.J."/>
            <person name="Lazar C.S."/>
            <person name="Teske A.P."/>
            <person name="Dick G.J."/>
        </authorList>
    </citation>
    <scope>NUCLEOTIDE SEQUENCE [LARGE SCALE GENOMIC DNA]</scope>
    <source>
        <strain evidence="2">SM1_77</strain>
    </source>
</reference>
<dbReference type="InterPro" id="IPR000600">
    <property type="entry name" value="ROK"/>
</dbReference>
<evidence type="ECO:0000313" key="3">
    <source>
        <dbReference type="Proteomes" id="UP000050975"/>
    </source>
</evidence>
<evidence type="ECO:0000256" key="1">
    <source>
        <dbReference type="ARBA" id="ARBA00006479"/>
    </source>
</evidence>
<dbReference type="Proteomes" id="UP000050975">
    <property type="component" value="Unassembled WGS sequence"/>
</dbReference>
<gene>
    <name evidence="2" type="ORF">AMJ74_03255</name>
</gene>
<dbReference type="Pfam" id="PF00480">
    <property type="entry name" value="ROK"/>
    <property type="match status" value="1"/>
</dbReference>
<dbReference type="PANTHER" id="PTHR18964">
    <property type="entry name" value="ROK (REPRESSOR, ORF, KINASE) FAMILY"/>
    <property type="match status" value="1"/>
</dbReference>
<sequence>MLGRKITRRKKIPSLADSGIERSIAQIRRAIGPLRKKASAIGIGIAGIIDSRQGAVRFSPNLRGWNNVPLGKILRREYGLPVRVLNDVNAICLGEWKYGAARGHDNVFLFTLGTGVGGAAICEGKLLFGANGFAGEFGHTTISLNGPKCMCGQCGHLERYAGAKYIVARAKRKMKRSKSSLAEHSVLTPEIIARVAKRGDPVAREVFSEVGYYIGVGIANILALFDPDIVIISGGIARAGRILFDPIRETVNRSVLGAGYRRFKILPAKLGDDAGILGAALFAQLTQRNTQV</sequence>
<organism evidence="2 3">
    <name type="scientific">candidate division WOR_3 bacterium SM1_77</name>
    <dbReference type="NCBI Taxonomy" id="1703778"/>
    <lineage>
        <taxon>Bacteria</taxon>
        <taxon>Bacteria division WOR-3</taxon>
    </lineage>
</organism>
<comment type="caution">
    <text evidence="2">The sequence shown here is derived from an EMBL/GenBank/DDBJ whole genome shotgun (WGS) entry which is preliminary data.</text>
</comment>
<protein>
    <recommendedName>
        <fullName evidence="4">Glucokinase</fullName>
    </recommendedName>
</protein>
<dbReference type="PROSITE" id="PS01125">
    <property type="entry name" value="ROK"/>
    <property type="match status" value="1"/>
</dbReference>
<name>A0A0S8JYE9_UNCW3</name>
<proteinExistence type="inferred from homology"/>
<dbReference type="Gene3D" id="3.30.420.40">
    <property type="match status" value="2"/>
</dbReference>
<comment type="similarity">
    <text evidence="1">Belongs to the ROK (NagC/XylR) family.</text>
</comment>
<dbReference type="PANTHER" id="PTHR18964:SF149">
    <property type="entry name" value="BIFUNCTIONAL UDP-N-ACETYLGLUCOSAMINE 2-EPIMERASE_N-ACETYLMANNOSAMINE KINASE"/>
    <property type="match status" value="1"/>
</dbReference>
<evidence type="ECO:0008006" key="4">
    <source>
        <dbReference type="Google" id="ProtNLM"/>
    </source>
</evidence>
<dbReference type="SUPFAM" id="SSF53067">
    <property type="entry name" value="Actin-like ATPase domain"/>
    <property type="match status" value="1"/>
</dbReference>
<dbReference type="AlphaFoldDB" id="A0A0S8JYE9"/>
<evidence type="ECO:0000313" key="2">
    <source>
        <dbReference type="EMBL" id="KPL14512.1"/>
    </source>
</evidence>